<protein>
    <submittedName>
        <fullName evidence="2">Uncharacterized protein</fullName>
    </submittedName>
</protein>
<gene>
    <name evidence="2" type="ORF">HO133_005061</name>
</gene>
<proteinExistence type="predicted"/>
<evidence type="ECO:0000313" key="3">
    <source>
        <dbReference type="Proteomes" id="UP000593566"/>
    </source>
</evidence>
<reference evidence="2 3" key="1">
    <citation type="journal article" date="2020" name="Genomics">
        <title>Complete, high-quality genomes from long-read metagenomic sequencing of two wolf lichen thalli reveals enigmatic genome architecture.</title>
        <authorList>
            <person name="McKenzie S.K."/>
            <person name="Walston R.F."/>
            <person name="Allen J.L."/>
        </authorList>
    </citation>
    <scope>NUCLEOTIDE SEQUENCE [LARGE SCALE GENOMIC DNA]</scope>
    <source>
        <strain evidence="2">WasteWater1</strain>
    </source>
</reference>
<keyword evidence="3" id="KW-1185">Reference proteome</keyword>
<feature type="region of interest" description="Disordered" evidence="1">
    <location>
        <begin position="67"/>
        <end position="112"/>
    </location>
</feature>
<accession>A0A8H6C9V2</accession>
<name>A0A8H6C9V2_9LECA</name>
<organism evidence="2 3">
    <name type="scientific">Letharia lupina</name>
    <dbReference type="NCBI Taxonomy" id="560253"/>
    <lineage>
        <taxon>Eukaryota</taxon>
        <taxon>Fungi</taxon>
        <taxon>Dikarya</taxon>
        <taxon>Ascomycota</taxon>
        <taxon>Pezizomycotina</taxon>
        <taxon>Lecanoromycetes</taxon>
        <taxon>OSLEUM clade</taxon>
        <taxon>Lecanoromycetidae</taxon>
        <taxon>Lecanorales</taxon>
        <taxon>Lecanorineae</taxon>
        <taxon>Parmeliaceae</taxon>
        <taxon>Letharia</taxon>
    </lineage>
</organism>
<dbReference type="GeneID" id="59333467"/>
<dbReference type="EMBL" id="JACCJB010000020">
    <property type="protein sequence ID" value="KAF6219236.1"/>
    <property type="molecule type" value="Genomic_DNA"/>
</dbReference>
<evidence type="ECO:0000256" key="1">
    <source>
        <dbReference type="SAM" id="MobiDB-lite"/>
    </source>
</evidence>
<sequence>MAVVRREGQPCMAYTQDASGSASTPGTFAREIRKEVFAEIYIGLERPQPDVVVVVVHGLHGHPVKTWTSKSNTTDHASATSKKLLGFPRKPKQNSASAPEPTSGLQKTGRFENETYWPRDLLPGNHVDMCRFEGPDDEGYRQFKGELKRHITRVGGHKAQELESM</sequence>
<evidence type="ECO:0000313" key="2">
    <source>
        <dbReference type="EMBL" id="KAF6219236.1"/>
    </source>
</evidence>
<dbReference type="Proteomes" id="UP000593566">
    <property type="component" value="Unassembled WGS sequence"/>
</dbReference>
<dbReference type="AlphaFoldDB" id="A0A8H6C9V2"/>
<dbReference type="RefSeq" id="XP_037148671.1">
    <property type="nucleotide sequence ID" value="XM_037295973.1"/>
</dbReference>
<feature type="compositionally biased region" description="Polar residues" evidence="1">
    <location>
        <begin position="67"/>
        <end position="81"/>
    </location>
</feature>
<comment type="caution">
    <text evidence="2">The sequence shown here is derived from an EMBL/GenBank/DDBJ whole genome shotgun (WGS) entry which is preliminary data.</text>
</comment>